<keyword evidence="3" id="KW-1185">Reference proteome</keyword>
<reference evidence="2" key="1">
    <citation type="submission" date="2025-08" db="UniProtKB">
        <authorList>
            <consortium name="Ensembl"/>
        </authorList>
    </citation>
    <scope>IDENTIFICATION</scope>
</reference>
<evidence type="ECO:0000259" key="1">
    <source>
        <dbReference type="PROSITE" id="PS50041"/>
    </source>
</evidence>
<accession>A0A8C8DRF8</accession>
<dbReference type="InterPro" id="IPR001304">
    <property type="entry name" value="C-type_lectin-like"/>
</dbReference>
<organism evidence="2 3">
    <name type="scientific">Oryzias sinensis</name>
    <name type="common">Chinese medaka</name>
    <dbReference type="NCBI Taxonomy" id="183150"/>
    <lineage>
        <taxon>Eukaryota</taxon>
        <taxon>Metazoa</taxon>
        <taxon>Chordata</taxon>
        <taxon>Craniata</taxon>
        <taxon>Vertebrata</taxon>
        <taxon>Euteleostomi</taxon>
        <taxon>Actinopterygii</taxon>
        <taxon>Neopterygii</taxon>
        <taxon>Teleostei</taxon>
        <taxon>Neoteleostei</taxon>
        <taxon>Acanthomorphata</taxon>
        <taxon>Ovalentaria</taxon>
        <taxon>Atherinomorphae</taxon>
        <taxon>Beloniformes</taxon>
        <taxon>Adrianichthyidae</taxon>
        <taxon>Oryziinae</taxon>
        <taxon>Oryzias</taxon>
    </lineage>
</organism>
<sequence length="170" mass="20247">FFLFLVQTSLSWNSTKKKVGCKSKSSFLFIYLFIFSGKVRIKVIQDNSTWDEALTYCEMMHSRLLWIEDESDQNAVSMWLNHSSFDRSTPRSFWIGLRQSVLFGFWIWSDRMVNWSNWKDEKIPEKSPFNHCGVIDRKDYTWRNEDCDQKLVPSVRNCPVLSVLIHFNIL</sequence>
<dbReference type="Proteomes" id="UP000694383">
    <property type="component" value="Unplaced"/>
</dbReference>
<protein>
    <recommendedName>
        <fullName evidence="1">C-type lectin domain-containing protein</fullName>
    </recommendedName>
</protein>
<dbReference type="SMART" id="SM00034">
    <property type="entry name" value="CLECT"/>
    <property type="match status" value="1"/>
</dbReference>
<feature type="domain" description="C-type lectin" evidence="1">
    <location>
        <begin position="49"/>
        <end position="151"/>
    </location>
</feature>
<name>A0A8C8DRF8_9TELE</name>
<dbReference type="PANTHER" id="PTHR45784">
    <property type="entry name" value="C-TYPE LECTIN DOMAIN FAMILY 20 MEMBER A-RELATED"/>
    <property type="match status" value="1"/>
</dbReference>
<dbReference type="Pfam" id="PF00059">
    <property type="entry name" value="Lectin_C"/>
    <property type="match status" value="1"/>
</dbReference>
<evidence type="ECO:0000313" key="3">
    <source>
        <dbReference type="Proteomes" id="UP000694383"/>
    </source>
</evidence>
<dbReference type="InterPro" id="IPR016187">
    <property type="entry name" value="CTDL_fold"/>
</dbReference>
<dbReference type="Gene3D" id="3.10.100.10">
    <property type="entry name" value="Mannose-Binding Protein A, subunit A"/>
    <property type="match status" value="1"/>
</dbReference>
<dbReference type="GeneTree" id="ENSGT00940000168532"/>
<dbReference type="PROSITE" id="PS50041">
    <property type="entry name" value="C_TYPE_LECTIN_2"/>
    <property type="match status" value="1"/>
</dbReference>
<dbReference type="CDD" id="cd00037">
    <property type="entry name" value="CLECT"/>
    <property type="match status" value="1"/>
</dbReference>
<proteinExistence type="predicted"/>
<evidence type="ECO:0000313" key="2">
    <source>
        <dbReference type="Ensembl" id="ENSOSIP00000024883.1"/>
    </source>
</evidence>
<dbReference type="InterPro" id="IPR016186">
    <property type="entry name" value="C-type_lectin-like/link_sf"/>
</dbReference>
<dbReference type="AlphaFoldDB" id="A0A8C8DRF8"/>
<dbReference type="Ensembl" id="ENSOSIT00000026255.1">
    <property type="protein sequence ID" value="ENSOSIP00000024883.1"/>
    <property type="gene ID" value="ENSOSIG00000013076.1"/>
</dbReference>
<dbReference type="SUPFAM" id="SSF56436">
    <property type="entry name" value="C-type lectin-like"/>
    <property type="match status" value="1"/>
</dbReference>
<reference evidence="2" key="2">
    <citation type="submission" date="2025-09" db="UniProtKB">
        <authorList>
            <consortium name="Ensembl"/>
        </authorList>
    </citation>
    <scope>IDENTIFICATION</scope>
</reference>
<dbReference type="PANTHER" id="PTHR45784:SF3">
    <property type="entry name" value="C-TYPE LECTIN DOMAIN FAMILY 4 MEMBER K-LIKE-RELATED"/>
    <property type="match status" value="1"/>
</dbReference>